<evidence type="ECO:0000256" key="4">
    <source>
        <dbReference type="ARBA" id="ARBA00022741"/>
    </source>
</evidence>
<keyword evidence="4" id="KW-0547">Nucleotide-binding</keyword>
<keyword evidence="2" id="KW-0813">Transport</keyword>
<feature type="transmembrane region" description="Helical" evidence="8">
    <location>
        <begin position="174"/>
        <end position="191"/>
    </location>
</feature>
<feature type="domain" description="ABC transporter" evidence="9">
    <location>
        <begin position="348"/>
        <end position="584"/>
    </location>
</feature>
<evidence type="ECO:0000256" key="6">
    <source>
        <dbReference type="ARBA" id="ARBA00022989"/>
    </source>
</evidence>
<dbReference type="InterPro" id="IPR011527">
    <property type="entry name" value="ABC1_TM_dom"/>
</dbReference>
<dbReference type="InterPro" id="IPR039421">
    <property type="entry name" value="Type_1_exporter"/>
</dbReference>
<name>A0A8J6YB92_9BACT</name>
<dbReference type="GO" id="GO:0005886">
    <property type="term" value="C:plasma membrane"/>
    <property type="evidence" value="ECO:0007669"/>
    <property type="project" value="UniProtKB-SubCell"/>
</dbReference>
<dbReference type="PANTHER" id="PTHR43394:SF1">
    <property type="entry name" value="ATP-BINDING CASSETTE SUB-FAMILY B MEMBER 10, MITOCHONDRIAL"/>
    <property type="match status" value="1"/>
</dbReference>
<feature type="transmembrane region" description="Helical" evidence="8">
    <location>
        <begin position="252"/>
        <end position="274"/>
    </location>
</feature>
<evidence type="ECO:0000256" key="1">
    <source>
        <dbReference type="ARBA" id="ARBA00004651"/>
    </source>
</evidence>
<organism evidence="11 12">
    <name type="scientific">Candidatus Sulfomarinibacter kjeldsenii</name>
    <dbReference type="NCBI Taxonomy" id="2885994"/>
    <lineage>
        <taxon>Bacteria</taxon>
        <taxon>Pseudomonadati</taxon>
        <taxon>Acidobacteriota</taxon>
        <taxon>Thermoanaerobaculia</taxon>
        <taxon>Thermoanaerobaculales</taxon>
        <taxon>Candidatus Sulfomarinibacteraceae</taxon>
        <taxon>Candidatus Sulfomarinibacter</taxon>
    </lineage>
</organism>
<dbReference type="CDD" id="cd03249">
    <property type="entry name" value="ABC_MTABC3_MDL1_MDL2"/>
    <property type="match status" value="1"/>
</dbReference>
<evidence type="ECO:0000256" key="5">
    <source>
        <dbReference type="ARBA" id="ARBA00022840"/>
    </source>
</evidence>
<dbReference type="EMBL" id="JACXWA010000053">
    <property type="protein sequence ID" value="MBD3870301.1"/>
    <property type="molecule type" value="Genomic_DNA"/>
</dbReference>
<evidence type="ECO:0000256" key="3">
    <source>
        <dbReference type="ARBA" id="ARBA00022692"/>
    </source>
</evidence>
<evidence type="ECO:0000313" key="12">
    <source>
        <dbReference type="Proteomes" id="UP000598633"/>
    </source>
</evidence>
<comment type="caution">
    <text evidence="11">The sequence shown here is derived from an EMBL/GenBank/DDBJ whole genome shotgun (WGS) entry which is preliminary data.</text>
</comment>
<gene>
    <name evidence="11" type="ORF">IFJ97_02940</name>
</gene>
<comment type="subcellular location">
    <subcellularLocation>
        <location evidence="1">Cell membrane</location>
        <topology evidence="1">Multi-pass membrane protein</topology>
    </subcellularLocation>
</comment>
<dbReference type="GO" id="GO:0005524">
    <property type="term" value="F:ATP binding"/>
    <property type="evidence" value="ECO:0007669"/>
    <property type="project" value="UniProtKB-KW"/>
</dbReference>
<accession>A0A8J6YB92</accession>
<feature type="transmembrane region" description="Helical" evidence="8">
    <location>
        <begin position="289"/>
        <end position="310"/>
    </location>
</feature>
<dbReference type="CDD" id="cd18557">
    <property type="entry name" value="ABC_6TM_TAP_ABCB8_10_like"/>
    <property type="match status" value="1"/>
</dbReference>
<keyword evidence="6 8" id="KW-1133">Transmembrane helix</keyword>
<keyword evidence="5 11" id="KW-0067">ATP-binding</keyword>
<evidence type="ECO:0000256" key="8">
    <source>
        <dbReference type="SAM" id="Phobius"/>
    </source>
</evidence>
<dbReference type="PROSITE" id="PS50893">
    <property type="entry name" value="ABC_TRANSPORTER_2"/>
    <property type="match status" value="1"/>
</dbReference>
<evidence type="ECO:0000259" key="9">
    <source>
        <dbReference type="PROSITE" id="PS50893"/>
    </source>
</evidence>
<dbReference type="PANTHER" id="PTHR43394">
    <property type="entry name" value="ATP-DEPENDENT PERMEASE MDL1, MITOCHONDRIAL"/>
    <property type="match status" value="1"/>
</dbReference>
<sequence>MSEDGLAQPVDEESPQLPLRRLLALAKPEWRRLVVATIFLLVGGTASLAYPRVIGILIDASVEGGIATINLAAVAMAFIFAVQAVAAALRYYLFSIAGERIVTRLREQVYRSIIDQEIGFFDARKTGELTSRITADAAVLQNTVSVNLSMGLRNLVMVVGGLTLLVVSSARLTALMLVLVPPVALGAVVAGRRLSKLSKKAQDALARANEAAEEAIAGIRTVRSFSREAAEAARYGERIWESFSISRRRMRVVAFFIGAMNLTAFGSVSAVLWFGGRMVMAGDLTVGELASFILYTLIVAMSITALANLWSDFARARGASERVFELLDREPLVDAGGGDILERVDGRVEFDGVCFAYPVRPEVRVLDDVNLRLEPGRVVALVGPSGAGKSTVAAMLLRLYDPIDGVIKLDGYDLPSLDARWLRTQIGTVAQEPVLFSTAVAANIRYGRPEAPDAEVEAAARAANAHDFISELPEGYETEVGERGVRLSGGQKQRVAIARALLKDPPILILDEATSSLDAESESQVQDALERLMANRTSLVIAHRLSTVRSADTVVVLDGGRVIEAGTHDELMMADGLYRRLVSRQLVKA</sequence>
<evidence type="ECO:0000313" key="11">
    <source>
        <dbReference type="EMBL" id="MBD3870301.1"/>
    </source>
</evidence>
<evidence type="ECO:0000259" key="10">
    <source>
        <dbReference type="PROSITE" id="PS50929"/>
    </source>
</evidence>
<dbReference type="GO" id="GO:0016887">
    <property type="term" value="F:ATP hydrolysis activity"/>
    <property type="evidence" value="ECO:0007669"/>
    <property type="project" value="InterPro"/>
</dbReference>
<dbReference type="PROSITE" id="PS00211">
    <property type="entry name" value="ABC_TRANSPORTER_1"/>
    <property type="match status" value="1"/>
</dbReference>
<keyword evidence="3 8" id="KW-0812">Transmembrane</keyword>
<evidence type="ECO:0000256" key="2">
    <source>
        <dbReference type="ARBA" id="ARBA00022448"/>
    </source>
</evidence>
<dbReference type="FunFam" id="3.40.50.300:FF:000403">
    <property type="entry name" value="ATP-binding cassette sub-family B member 8, mitochondrial"/>
    <property type="match status" value="1"/>
</dbReference>
<feature type="transmembrane region" description="Helical" evidence="8">
    <location>
        <begin position="71"/>
        <end position="94"/>
    </location>
</feature>
<dbReference type="SMART" id="SM00382">
    <property type="entry name" value="AAA"/>
    <property type="match status" value="1"/>
</dbReference>
<dbReference type="GO" id="GO:0090374">
    <property type="term" value="P:oligopeptide export from mitochondrion"/>
    <property type="evidence" value="ECO:0007669"/>
    <property type="project" value="TreeGrafter"/>
</dbReference>
<feature type="transmembrane region" description="Helical" evidence="8">
    <location>
        <begin position="30"/>
        <end position="51"/>
    </location>
</feature>
<proteinExistence type="predicted"/>
<dbReference type="InterPro" id="IPR003593">
    <property type="entry name" value="AAA+_ATPase"/>
</dbReference>
<dbReference type="Proteomes" id="UP000598633">
    <property type="component" value="Unassembled WGS sequence"/>
</dbReference>
<dbReference type="PROSITE" id="PS50929">
    <property type="entry name" value="ABC_TM1F"/>
    <property type="match status" value="1"/>
</dbReference>
<dbReference type="SUPFAM" id="SSF90123">
    <property type="entry name" value="ABC transporter transmembrane region"/>
    <property type="match status" value="1"/>
</dbReference>
<dbReference type="InterPro" id="IPR036640">
    <property type="entry name" value="ABC1_TM_sf"/>
</dbReference>
<dbReference type="Gene3D" id="3.40.50.300">
    <property type="entry name" value="P-loop containing nucleotide triphosphate hydrolases"/>
    <property type="match status" value="1"/>
</dbReference>
<dbReference type="FunFam" id="1.20.1560.10:FF:000058">
    <property type="entry name" value="ABC transporter B family member 25"/>
    <property type="match status" value="1"/>
</dbReference>
<dbReference type="Gene3D" id="1.20.1560.10">
    <property type="entry name" value="ABC transporter type 1, transmembrane domain"/>
    <property type="match status" value="2"/>
</dbReference>
<dbReference type="PIRSF" id="PIRSF002773">
    <property type="entry name" value="ABC_prm/ATPase_B"/>
    <property type="match status" value="1"/>
</dbReference>
<protein>
    <submittedName>
        <fullName evidence="11">ATP-binding cassette domain-containing protein</fullName>
    </submittedName>
</protein>
<dbReference type="GO" id="GO:0015421">
    <property type="term" value="F:ABC-type oligopeptide transporter activity"/>
    <property type="evidence" value="ECO:0007669"/>
    <property type="project" value="TreeGrafter"/>
</dbReference>
<dbReference type="Pfam" id="PF00664">
    <property type="entry name" value="ABC_membrane"/>
    <property type="match status" value="1"/>
</dbReference>
<dbReference type="AlphaFoldDB" id="A0A8J6YB92"/>
<evidence type="ECO:0000256" key="7">
    <source>
        <dbReference type="ARBA" id="ARBA00023136"/>
    </source>
</evidence>
<dbReference type="InterPro" id="IPR027417">
    <property type="entry name" value="P-loop_NTPase"/>
</dbReference>
<reference evidence="11 12" key="1">
    <citation type="submission" date="2020-08" db="EMBL/GenBank/DDBJ databases">
        <title>Acidobacteriota in marine sediments use diverse sulfur dissimilation pathways.</title>
        <authorList>
            <person name="Wasmund K."/>
        </authorList>
    </citation>
    <scope>NUCLEOTIDE SEQUENCE [LARGE SCALE GENOMIC DNA]</scope>
    <source>
        <strain evidence="11">MAG AM3-A</strain>
    </source>
</reference>
<dbReference type="SUPFAM" id="SSF52540">
    <property type="entry name" value="P-loop containing nucleoside triphosphate hydrolases"/>
    <property type="match status" value="1"/>
</dbReference>
<dbReference type="InterPro" id="IPR017871">
    <property type="entry name" value="ABC_transporter-like_CS"/>
</dbReference>
<dbReference type="Pfam" id="PF00005">
    <property type="entry name" value="ABC_tran"/>
    <property type="match status" value="1"/>
</dbReference>
<dbReference type="InterPro" id="IPR003439">
    <property type="entry name" value="ABC_transporter-like_ATP-bd"/>
</dbReference>
<feature type="transmembrane region" description="Helical" evidence="8">
    <location>
        <begin position="151"/>
        <end position="168"/>
    </location>
</feature>
<feature type="domain" description="ABC transmembrane type-1" evidence="10">
    <location>
        <begin position="34"/>
        <end position="315"/>
    </location>
</feature>
<keyword evidence="7 8" id="KW-0472">Membrane</keyword>